<evidence type="ECO:0000256" key="3">
    <source>
        <dbReference type="ARBA" id="ARBA00022989"/>
    </source>
</evidence>
<evidence type="ECO:0000313" key="7">
    <source>
        <dbReference type="EMBL" id="KAG6399199.1"/>
    </source>
</evidence>
<dbReference type="OrthoDB" id="3364966at2759"/>
<protein>
    <recommendedName>
        <fullName evidence="6">VTT domain-containing protein</fullName>
    </recommendedName>
</protein>
<evidence type="ECO:0000256" key="2">
    <source>
        <dbReference type="ARBA" id="ARBA00022692"/>
    </source>
</evidence>
<dbReference type="GO" id="GO:0016020">
    <property type="term" value="C:membrane"/>
    <property type="evidence" value="ECO:0007669"/>
    <property type="project" value="UniProtKB-SubCell"/>
</dbReference>
<sequence>MDAKCVVKGGVKSTTESGSGRFPLTAWEVATASGVVLSFLIGLVGLYLTMPVSDYSFLKLPRSLEDLQILRDNLESYTSDYTVQVLVGYCLVYVFMQTFMIPGTVFMSLLAGALFGVFKGVALVVFTATAGASSCFFLSKLIGRPLVFSLWPDKLTFFQAQVAKRREGLLNYMLFLRVTPTLPNTFINVASPIVDVPYHIFFLATFIGIIPAAFVTVRAGIALGDLQSMGDLYDFQSLATLFLIGIVSVTPTLLGNKSK</sequence>
<proteinExistence type="predicted"/>
<dbReference type="Proteomes" id="UP000298416">
    <property type="component" value="Unassembled WGS sequence"/>
</dbReference>
<organism evidence="7">
    <name type="scientific">Salvia splendens</name>
    <name type="common">Scarlet sage</name>
    <dbReference type="NCBI Taxonomy" id="180675"/>
    <lineage>
        <taxon>Eukaryota</taxon>
        <taxon>Viridiplantae</taxon>
        <taxon>Streptophyta</taxon>
        <taxon>Embryophyta</taxon>
        <taxon>Tracheophyta</taxon>
        <taxon>Spermatophyta</taxon>
        <taxon>Magnoliopsida</taxon>
        <taxon>eudicotyledons</taxon>
        <taxon>Gunneridae</taxon>
        <taxon>Pentapetalae</taxon>
        <taxon>asterids</taxon>
        <taxon>lamiids</taxon>
        <taxon>Lamiales</taxon>
        <taxon>Lamiaceae</taxon>
        <taxon>Nepetoideae</taxon>
        <taxon>Mentheae</taxon>
        <taxon>Salviinae</taxon>
        <taxon>Salvia</taxon>
        <taxon>Salvia subgen. Calosphace</taxon>
        <taxon>core Calosphace</taxon>
    </lineage>
</organism>
<dbReference type="AlphaFoldDB" id="A0A8X8WR52"/>
<evidence type="ECO:0000256" key="5">
    <source>
        <dbReference type="SAM" id="Phobius"/>
    </source>
</evidence>
<comment type="caution">
    <text evidence="7">The sequence shown here is derived from an EMBL/GenBank/DDBJ whole genome shotgun (WGS) entry which is preliminary data.</text>
</comment>
<gene>
    <name evidence="7" type="ORF">SASPL_140675</name>
</gene>
<feature type="transmembrane region" description="Helical" evidence="5">
    <location>
        <begin position="117"/>
        <end position="138"/>
    </location>
</feature>
<dbReference type="GO" id="GO:0000045">
    <property type="term" value="P:autophagosome assembly"/>
    <property type="evidence" value="ECO:0007669"/>
    <property type="project" value="TreeGrafter"/>
</dbReference>
<evidence type="ECO:0000259" key="6">
    <source>
        <dbReference type="Pfam" id="PF09335"/>
    </source>
</evidence>
<name>A0A8X8WR52_SALSN</name>
<keyword evidence="2 5" id="KW-0812">Transmembrane</keyword>
<dbReference type="PANTHER" id="PTHR43220:SF7">
    <property type="entry name" value="SNARE ASSOCIATED GOLGI PROTEIN FAMILY"/>
    <property type="match status" value="1"/>
</dbReference>
<evidence type="ECO:0000256" key="4">
    <source>
        <dbReference type="ARBA" id="ARBA00023136"/>
    </source>
</evidence>
<dbReference type="PANTHER" id="PTHR43220">
    <property type="match status" value="1"/>
</dbReference>
<comment type="subcellular location">
    <subcellularLocation>
        <location evidence="1">Membrane</location>
        <topology evidence="1">Multi-pass membrane protein</topology>
    </subcellularLocation>
</comment>
<feature type="transmembrane region" description="Helical" evidence="5">
    <location>
        <begin position="200"/>
        <end position="223"/>
    </location>
</feature>
<keyword evidence="8" id="KW-1185">Reference proteome</keyword>
<feature type="transmembrane region" description="Helical" evidence="5">
    <location>
        <begin position="29"/>
        <end position="49"/>
    </location>
</feature>
<keyword evidence="4 5" id="KW-0472">Membrane</keyword>
<dbReference type="InterPro" id="IPR032816">
    <property type="entry name" value="VTT_dom"/>
</dbReference>
<feature type="domain" description="VTT" evidence="6">
    <location>
        <begin position="101"/>
        <end position="220"/>
    </location>
</feature>
<reference evidence="7" key="1">
    <citation type="submission" date="2018-01" db="EMBL/GenBank/DDBJ databases">
        <authorList>
            <person name="Mao J.F."/>
        </authorList>
    </citation>
    <scope>NUCLEOTIDE SEQUENCE</scope>
    <source>
        <strain evidence="7">Huo1</strain>
        <tissue evidence="7">Leaf</tissue>
    </source>
</reference>
<evidence type="ECO:0000256" key="1">
    <source>
        <dbReference type="ARBA" id="ARBA00004141"/>
    </source>
</evidence>
<evidence type="ECO:0000313" key="8">
    <source>
        <dbReference type="Proteomes" id="UP000298416"/>
    </source>
</evidence>
<reference evidence="7" key="2">
    <citation type="submission" date="2020-08" db="EMBL/GenBank/DDBJ databases">
        <title>Plant Genome Project.</title>
        <authorList>
            <person name="Zhang R.-G."/>
        </authorList>
    </citation>
    <scope>NUCLEOTIDE SEQUENCE</scope>
    <source>
        <strain evidence="7">Huo1</strain>
        <tissue evidence="7">Leaf</tissue>
    </source>
</reference>
<feature type="transmembrane region" description="Helical" evidence="5">
    <location>
        <begin position="235"/>
        <end position="254"/>
    </location>
</feature>
<accession>A0A8X8WR52</accession>
<dbReference type="EMBL" id="PNBA02000015">
    <property type="protein sequence ID" value="KAG6399199.1"/>
    <property type="molecule type" value="Genomic_DNA"/>
</dbReference>
<feature type="transmembrane region" description="Helical" evidence="5">
    <location>
        <begin position="86"/>
        <end position="111"/>
    </location>
</feature>
<dbReference type="InterPro" id="IPR045014">
    <property type="entry name" value="TM41A/B"/>
</dbReference>
<keyword evidence="3 5" id="KW-1133">Transmembrane helix</keyword>
<dbReference type="Pfam" id="PF09335">
    <property type="entry name" value="VTT_dom"/>
    <property type="match status" value="1"/>
</dbReference>